<feature type="compositionally biased region" description="Polar residues" evidence="1">
    <location>
        <begin position="370"/>
        <end position="380"/>
    </location>
</feature>
<keyword evidence="3" id="KW-1185">Reference proteome</keyword>
<feature type="region of interest" description="Disordered" evidence="1">
    <location>
        <begin position="1"/>
        <end position="41"/>
    </location>
</feature>
<feature type="compositionally biased region" description="Acidic residues" evidence="1">
    <location>
        <begin position="30"/>
        <end position="41"/>
    </location>
</feature>
<proteinExistence type="predicted"/>
<gene>
    <name evidence="2" type="ORF">BCV69DRAFT_301927</name>
</gene>
<dbReference type="GeneID" id="37016356"/>
<dbReference type="RefSeq" id="XP_025344851.1">
    <property type="nucleotide sequence ID" value="XM_025494622.1"/>
</dbReference>
<dbReference type="Proteomes" id="UP000245942">
    <property type="component" value="Unassembled WGS sequence"/>
</dbReference>
<evidence type="ECO:0000313" key="2">
    <source>
        <dbReference type="EMBL" id="PWN17691.1"/>
    </source>
</evidence>
<reference evidence="2 3" key="1">
    <citation type="journal article" date="2018" name="Mol. Biol. Evol.">
        <title>Broad Genomic Sampling Reveals a Smut Pathogenic Ancestry of the Fungal Clade Ustilaginomycotina.</title>
        <authorList>
            <person name="Kijpornyongpan T."/>
            <person name="Mondo S.J."/>
            <person name="Barry K."/>
            <person name="Sandor L."/>
            <person name="Lee J."/>
            <person name="Lipzen A."/>
            <person name="Pangilinan J."/>
            <person name="LaButti K."/>
            <person name="Hainaut M."/>
            <person name="Henrissat B."/>
            <person name="Grigoriev I.V."/>
            <person name="Spatafora J.W."/>
            <person name="Aime M.C."/>
        </authorList>
    </citation>
    <scope>NUCLEOTIDE SEQUENCE [LARGE SCALE GENOMIC DNA]</scope>
    <source>
        <strain evidence="2 3">MCA 4718</strain>
    </source>
</reference>
<sequence length="451" mass="49324">MAPHFHPRSTTASQDDSQKDYSDHKNLGDSDTEGCEAESEDVYDLQPADLSFCGTSIQGHIEKQDAHSSTSRSNGSFGHQLRVILQQLLAGLPTGRMQDGPRVNFTTRDGKLIRSIDTQSPAFHVMIRTASTYLKGNVPSHVANDGKNRVPCFSFEDSLDKRRSKPGRKPICALLSFAGELIPPAVPKDIFPLQLSLKSVSSVRLSGNHTALQSTWQANGCDLQILKFSAQEEGNPLLLIHHDDDIGLRYWLCAFVRDAFELTIITGRAVQPQESDFAHTLRAINADSLADTIVILKRADCPWEQSQLLRPTCWLQSRTTGLYLRRLSSTARSAEPCTVPTTSPGTITEVELAQPLSHHQAPHAACANGTRPSTSSSTVKANKRKAVTPLALVCTKRARHRCDSTPARQVTAEADAARPANIDCANVITQFPALSSSSCARPRRRQSESAE</sequence>
<dbReference type="AlphaFoldDB" id="A0A316TZE0"/>
<feature type="region of interest" description="Disordered" evidence="1">
    <location>
        <begin position="363"/>
        <end position="382"/>
    </location>
</feature>
<evidence type="ECO:0000313" key="3">
    <source>
        <dbReference type="Proteomes" id="UP000245942"/>
    </source>
</evidence>
<name>A0A316TZE0_9BASI</name>
<accession>A0A316TZE0</accession>
<feature type="compositionally biased region" description="Basic and acidic residues" evidence="1">
    <location>
        <begin position="16"/>
        <end position="28"/>
    </location>
</feature>
<evidence type="ECO:0000256" key="1">
    <source>
        <dbReference type="SAM" id="MobiDB-lite"/>
    </source>
</evidence>
<protein>
    <submittedName>
        <fullName evidence="2">Uncharacterized protein</fullName>
    </submittedName>
</protein>
<dbReference type="EMBL" id="KZ819342">
    <property type="protein sequence ID" value="PWN17691.1"/>
    <property type="molecule type" value="Genomic_DNA"/>
</dbReference>
<organism evidence="2 3">
    <name type="scientific">Pseudomicrostroma glucosiphilum</name>
    <dbReference type="NCBI Taxonomy" id="1684307"/>
    <lineage>
        <taxon>Eukaryota</taxon>
        <taxon>Fungi</taxon>
        <taxon>Dikarya</taxon>
        <taxon>Basidiomycota</taxon>
        <taxon>Ustilaginomycotina</taxon>
        <taxon>Exobasidiomycetes</taxon>
        <taxon>Microstromatales</taxon>
        <taxon>Microstromatales incertae sedis</taxon>
        <taxon>Pseudomicrostroma</taxon>
    </lineage>
</organism>